<dbReference type="SUPFAM" id="SSF54862">
    <property type="entry name" value="4Fe-4S ferredoxins"/>
    <property type="match status" value="1"/>
</dbReference>
<sequence>MLKKGASITNIVIILSSWGVIKIPMLANEVKFLGIKFMGIRWVLTVISIFTMGYFMALFVKTRDLPKPEMESKERILTIKQEYCIGCGVCVKLLPEYYEIRDNKAFVKQDPKEKSQIAVIVKMADKCPTKAIVVGQSE</sequence>
<dbReference type="EMBL" id="JAAOXG010000002">
    <property type="protein sequence ID" value="NNJ28638.1"/>
    <property type="molecule type" value="Genomic_DNA"/>
</dbReference>
<dbReference type="PANTHER" id="PTHR39163">
    <property type="entry name" value="FERREDOXIN"/>
    <property type="match status" value="1"/>
</dbReference>
<comment type="caution">
    <text evidence="4">The sequence shown here is derived from an EMBL/GenBank/DDBJ whole genome shotgun (WGS) entry which is preliminary data.</text>
</comment>
<organism evidence="4 5">
    <name type="scientific">Lacrimispora defluvii</name>
    <dbReference type="NCBI Taxonomy" id="2719233"/>
    <lineage>
        <taxon>Bacteria</taxon>
        <taxon>Bacillati</taxon>
        <taxon>Bacillota</taxon>
        <taxon>Clostridia</taxon>
        <taxon>Lachnospirales</taxon>
        <taxon>Lachnospiraceae</taxon>
        <taxon>Lacrimispora</taxon>
    </lineage>
</organism>
<dbReference type="InterPro" id="IPR017896">
    <property type="entry name" value="4Fe4S_Fe-S-bd"/>
</dbReference>
<protein>
    <submittedName>
        <fullName evidence="4">Ferredoxin</fullName>
    </submittedName>
</protein>
<evidence type="ECO:0000259" key="3">
    <source>
        <dbReference type="PROSITE" id="PS51379"/>
    </source>
</evidence>
<gene>
    <name evidence="4" type="ORF">G9470_02325</name>
</gene>
<evidence type="ECO:0000313" key="5">
    <source>
        <dbReference type="Proteomes" id="UP000539052"/>
    </source>
</evidence>
<dbReference type="Gene3D" id="3.30.70.20">
    <property type="match status" value="1"/>
</dbReference>
<evidence type="ECO:0000256" key="2">
    <source>
        <dbReference type="SAM" id="Phobius"/>
    </source>
</evidence>
<dbReference type="InterPro" id="IPR052395">
    <property type="entry name" value="ET_Ferredoxin"/>
</dbReference>
<keyword evidence="2" id="KW-0472">Membrane</keyword>
<keyword evidence="2" id="KW-0812">Transmembrane</keyword>
<dbReference type="Pfam" id="PF13370">
    <property type="entry name" value="Fer4_13"/>
    <property type="match status" value="1"/>
</dbReference>
<dbReference type="Proteomes" id="UP000539052">
    <property type="component" value="Unassembled WGS sequence"/>
</dbReference>
<dbReference type="RefSeq" id="WP_170819990.1">
    <property type="nucleotide sequence ID" value="NZ_JAAOXG010000002.1"/>
</dbReference>
<name>A0ABX1VKU8_9FIRM</name>
<proteinExistence type="predicted"/>
<evidence type="ECO:0000256" key="1">
    <source>
        <dbReference type="ARBA" id="ARBA00001966"/>
    </source>
</evidence>
<feature type="domain" description="4Fe-4S ferredoxin-type" evidence="3">
    <location>
        <begin position="75"/>
        <end position="103"/>
    </location>
</feature>
<accession>A0ABX1VKU8</accession>
<dbReference type="PANTHER" id="PTHR39163:SF1">
    <property type="entry name" value="FERREDOXIN"/>
    <property type="match status" value="1"/>
</dbReference>
<dbReference type="PROSITE" id="PS51379">
    <property type="entry name" value="4FE4S_FER_2"/>
    <property type="match status" value="1"/>
</dbReference>
<evidence type="ECO:0000313" key="4">
    <source>
        <dbReference type="EMBL" id="NNJ28638.1"/>
    </source>
</evidence>
<reference evidence="4 5" key="1">
    <citation type="submission" date="2020-03" db="EMBL/GenBank/DDBJ databases">
        <title>Genome Sequence of industrial isolate, B5A.</title>
        <authorList>
            <person name="Sharma S."/>
            <person name="Patil P.B."/>
            <person name="Korpole S."/>
        </authorList>
    </citation>
    <scope>NUCLEOTIDE SEQUENCE [LARGE SCALE GENOMIC DNA]</scope>
    <source>
        <strain evidence="4 5">PI-S10-B5A</strain>
    </source>
</reference>
<keyword evidence="2" id="KW-1133">Transmembrane helix</keyword>
<keyword evidence="5" id="KW-1185">Reference proteome</keyword>
<comment type="cofactor">
    <cofactor evidence="1">
        <name>[4Fe-4S] cluster</name>
        <dbReference type="ChEBI" id="CHEBI:49883"/>
    </cofactor>
</comment>
<feature type="transmembrane region" description="Helical" evidence="2">
    <location>
        <begin position="39"/>
        <end position="60"/>
    </location>
</feature>
<feature type="transmembrane region" description="Helical" evidence="2">
    <location>
        <begin position="7"/>
        <end position="27"/>
    </location>
</feature>